<dbReference type="Proteomes" id="UP000323425">
    <property type="component" value="Unassembled WGS sequence"/>
</dbReference>
<name>A0A5M9J5U3_9PSED</name>
<dbReference type="AlphaFoldDB" id="A0A5M9J5U3"/>
<organism evidence="1 2">
    <name type="scientific">Pseudomonas extremaustralis</name>
    <dbReference type="NCBI Taxonomy" id="359110"/>
    <lineage>
        <taxon>Bacteria</taxon>
        <taxon>Pseudomonadati</taxon>
        <taxon>Pseudomonadota</taxon>
        <taxon>Gammaproteobacteria</taxon>
        <taxon>Pseudomonadales</taxon>
        <taxon>Pseudomonadaceae</taxon>
        <taxon>Pseudomonas</taxon>
    </lineage>
</organism>
<sequence>MGTGAGAYKTRLLVHQLRGIIMSHTQPQLRESVPCRVQCIGFQEGHSHPATPMFWPYMDGAKLCVILLRYPE</sequence>
<evidence type="ECO:0000313" key="2">
    <source>
        <dbReference type="Proteomes" id="UP000323425"/>
    </source>
</evidence>
<evidence type="ECO:0000313" key="1">
    <source>
        <dbReference type="EMBL" id="KAA8563312.1"/>
    </source>
</evidence>
<dbReference type="EMBL" id="VTFH01000001">
    <property type="protein sequence ID" value="KAA8563312.1"/>
    <property type="molecule type" value="Genomic_DNA"/>
</dbReference>
<proteinExistence type="predicted"/>
<protein>
    <submittedName>
        <fullName evidence="1">Uncharacterized protein</fullName>
    </submittedName>
</protein>
<comment type="caution">
    <text evidence="1">The sequence shown here is derived from an EMBL/GenBank/DDBJ whole genome shotgun (WGS) entry which is preliminary data.</text>
</comment>
<accession>A0A5M9J5U3</accession>
<gene>
    <name evidence="1" type="ORF">FX985_03381</name>
</gene>
<reference evidence="1 2" key="1">
    <citation type="journal article" date="2018" name="Plant Biotechnol. Rep.">
        <title>Diversity and antifungal activity of endophytic bacteria associated with Panax ginseng seedlings.</title>
        <authorList>
            <person name="Park J.M."/>
            <person name="Hong C.E."/>
            <person name="Jo S.H."/>
        </authorList>
    </citation>
    <scope>NUCLEOTIDE SEQUENCE [LARGE SCALE GENOMIC DNA]</scope>
    <source>
        <strain evidence="1 2">PgKB38</strain>
    </source>
</reference>